<gene>
    <name evidence="1" type="ORF">EV197_2749</name>
</gene>
<dbReference type="AlphaFoldDB" id="A0A4Q7NYR9"/>
<dbReference type="InterPro" id="IPR054207">
    <property type="entry name" value="DUF6913"/>
</dbReference>
<keyword evidence="2" id="KW-1185">Reference proteome</keyword>
<evidence type="ECO:0000313" key="2">
    <source>
        <dbReference type="Proteomes" id="UP000292262"/>
    </source>
</evidence>
<dbReference type="EMBL" id="SGXE01000003">
    <property type="protein sequence ID" value="RZS92611.1"/>
    <property type="molecule type" value="Genomic_DNA"/>
</dbReference>
<comment type="caution">
    <text evidence="1">The sequence shown here is derived from an EMBL/GenBank/DDBJ whole genome shotgun (WGS) entry which is preliminary data.</text>
</comment>
<dbReference type="RefSeq" id="WP_242610738.1">
    <property type="nucleotide sequence ID" value="NZ_SGXE01000003.1"/>
</dbReference>
<evidence type="ECO:0000313" key="1">
    <source>
        <dbReference type="EMBL" id="RZS92611.1"/>
    </source>
</evidence>
<dbReference type="Proteomes" id="UP000292262">
    <property type="component" value="Unassembled WGS sequence"/>
</dbReference>
<name>A0A4Q7NYR9_9FLAO</name>
<protein>
    <submittedName>
        <fullName evidence="1">Uncharacterized protein</fullName>
    </submittedName>
</protein>
<proteinExistence type="predicted"/>
<reference evidence="1 2" key="1">
    <citation type="submission" date="2019-02" db="EMBL/GenBank/DDBJ databases">
        <title>Genomic Encyclopedia of Type Strains, Phase IV (KMG-IV): sequencing the most valuable type-strain genomes for metagenomic binning, comparative biology and taxonomic classification.</title>
        <authorList>
            <person name="Goeker M."/>
        </authorList>
    </citation>
    <scope>NUCLEOTIDE SEQUENCE [LARGE SCALE GENOMIC DNA]</scope>
    <source>
        <strain evidence="1 2">DSM 17196</strain>
    </source>
</reference>
<organism evidence="1 2">
    <name type="scientific">Aquimarina brevivitae</name>
    <dbReference type="NCBI Taxonomy" id="323412"/>
    <lineage>
        <taxon>Bacteria</taxon>
        <taxon>Pseudomonadati</taxon>
        <taxon>Bacteroidota</taxon>
        <taxon>Flavobacteriia</taxon>
        <taxon>Flavobacteriales</taxon>
        <taxon>Flavobacteriaceae</taxon>
        <taxon>Aquimarina</taxon>
    </lineage>
</organism>
<accession>A0A4Q7NYR9</accession>
<sequence length="174" mass="19642">MIFKSLKRSAIKKRIEAHLQKRVSNPGAVSKLTDIAVLIDASETIDIISILKLAGELGVNPDRVKVMGFVEEKKELEDKPEASYYNNKSFSLNGSVKRDSLQHFIDKDFDILINFYSENKLELNYVATLSKAKLKVGFAEVDHRINDLIIGGSSEQQGLFISELKKYLKILQII</sequence>
<dbReference type="Pfam" id="PF21857">
    <property type="entry name" value="DUF6913"/>
    <property type="match status" value="1"/>
</dbReference>